<keyword evidence="1" id="KW-0472">Membrane</keyword>
<dbReference type="RefSeq" id="WP_167035246.1">
    <property type="nucleotide sequence ID" value="NZ_BAAANA010000002.1"/>
</dbReference>
<keyword evidence="3" id="KW-1185">Reference proteome</keyword>
<comment type="caution">
    <text evidence="2">The sequence shown here is derived from an EMBL/GenBank/DDBJ whole genome shotgun (WGS) entry which is preliminary data.</text>
</comment>
<name>A0A7Y2LZI9_9MICO</name>
<protein>
    <submittedName>
        <fullName evidence="2">Ferredoxin-NADPH reductase</fullName>
    </submittedName>
</protein>
<evidence type="ECO:0000256" key="1">
    <source>
        <dbReference type="SAM" id="Phobius"/>
    </source>
</evidence>
<dbReference type="EMBL" id="JABEMB010000007">
    <property type="protein sequence ID" value="NNH03637.1"/>
    <property type="molecule type" value="Genomic_DNA"/>
</dbReference>
<gene>
    <name evidence="2" type="ORF">HLA99_07220</name>
</gene>
<reference evidence="2 3" key="1">
    <citation type="submission" date="2020-05" db="EMBL/GenBank/DDBJ databases">
        <title>MicrobeNet Type strains.</title>
        <authorList>
            <person name="Nicholson A.C."/>
        </authorList>
    </citation>
    <scope>NUCLEOTIDE SEQUENCE [LARGE SCALE GENOMIC DNA]</scope>
    <source>
        <strain evidence="2 3">JCM 14282</strain>
    </source>
</reference>
<keyword evidence="1" id="KW-1133">Transmembrane helix</keyword>
<proteinExistence type="predicted"/>
<dbReference type="AlphaFoldDB" id="A0A7Y2LZI9"/>
<feature type="transmembrane region" description="Helical" evidence="1">
    <location>
        <begin position="42"/>
        <end position="65"/>
    </location>
</feature>
<dbReference type="Proteomes" id="UP000543598">
    <property type="component" value="Unassembled WGS sequence"/>
</dbReference>
<feature type="transmembrane region" description="Helical" evidence="1">
    <location>
        <begin position="114"/>
        <end position="139"/>
    </location>
</feature>
<feature type="transmembrane region" description="Helical" evidence="1">
    <location>
        <begin position="86"/>
        <end position="108"/>
    </location>
</feature>
<accession>A0A7Y2LZI9</accession>
<organism evidence="2 3">
    <name type="scientific">Microbacterium ulmi</name>
    <dbReference type="NCBI Taxonomy" id="179095"/>
    <lineage>
        <taxon>Bacteria</taxon>
        <taxon>Bacillati</taxon>
        <taxon>Actinomycetota</taxon>
        <taxon>Actinomycetes</taxon>
        <taxon>Micrococcales</taxon>
        <taxon>Microbacteriaceae</taxon>
        <taxon>Microbacterium</taxon>
    </lineage>
</organism>
<feature type="transmembrane region" description="Helical" evidence="1">
    <location>
        <begin position="12"/>
        <end position="36"/>
    </location>
</feature>
<evidence type="ECO:0000313" key="3">
    <source>
        <dbReference type="Proteomes" id="UP000543598"/>
    </source>
</evidence>
<keyword evidence="1" id="KW-0812">Transmembrane</keyword>
<feature type="transmembrane region" description="Helical" evidence="1">
    <location>
        <begin position="160"/>
        <end position="185"/>
    </location>
</feature>
<sequence>MRFDKIQGALDALVRALTLNLLLSVTASPLVALLVLTNAFETWPLVALAVVAAAPGVSAAFTAFGAGDESTLRAFVRGYRDTWTRAGLHALALVAASVVILVDVRFFADGPFAQAAMIMLAVVAVVVAGTGLLALAAIAEDPATRLRDAWRRGAWAAVRRWYLTLASLGVLVVFAVLFVTLPLLALSALASPALYLAWANSRYSLRTALAVGEAAARQRIDIASTQ</sequence>
<evidence type="ECO:0000313" key="2">
    <source>
        <dbReference type="EMBL" id="NNH03637.1"/>
    </source>
</evidence>